<keyword evidence="9" id="KW-1185">Reference proteome</keyword>
<keyword evidence="1" id="KW-0378">Hydrolase</keyword>
<reference evidence="8" key="1">
    <citation type="submission" date="2020-10" db="EMBL/GenBank/DDBJ databases">
        <title>Taxonomic study of unclassified bacteria belonging to the class Ktedonobacteria.</title>
        <authorList>
            <person name="Yabe S."/>
            <person name="Wang C.M."/>
            <person name="Zheng Y."/>
            <person name="Sakai Y."/>
            <person name="Cavaletti L."/>
            <person name="Monciardini P."/>
            <person name="Donadio S."/>
        </authorList>
    </citation>
    <scope>NUCLEOTIDE SEQUENCE</scope>
    <source>
        <strain evidence="8">ID150040</strain>
    </source>
</reference>
<accession>A0A8J3IZM5</accession>
<keyword evidence="2" id="KW-0720">Serine protease</keyword>
<evidence type="ECO:0000259" key="7">
    <source>
        <dbReference type="Pfam" id="PF00326"/>
    </source>
</evidence>
<dbReference type="InterPro" id="IPR029058">
    <property type="entry name" value="AB_hydrolase_fold"/>
</dbReference>
<evidence type="ECO:0000256" key="6">
    <source>
        <dbReference type="ARBA" id="ARBA00045885"/>
    </source>
</evidence>
<evidence type="ECO:0000313" key="9">
    <source>
        <dbReference type="Proteomes" id="UP000597444"/>
    </source>
</evidence>
<dbReference type="AlphaFoldDB" id="A0A8J3IZM5"/>
<protein>
    <recommendedName>
        <fullName evidence="5">Acyl-peptide hydrolase</fullName>
    </recommendedName>
    <alternativeName>
        <fullName evidence="4">Acylaminoacyl-peptidase</fullName>
    </alternativeName>
</protein>
<evidence type="ECO:0000256" key="5">
    <source>
        <dbReference type="ARBA" id="ARBA00032596"/>
    </source>
</evidence>
<dbReference type="Pfam" id="PF00326">
    <property type="entry name" value="Peptidase_S9"/>
    <property type="match status" value="1"/>
</dbReference>
<dbReference type="EMBL" id="BNJK01000002">
    <property type="protein sequence ID" value="GHO99690.1"/>
    <property type="molecule type" value="Genomic_DNA"/>
</dbReference>
<dbReference type="PANTHER" id="PTHR42776:SF27">
    <property type="entry name" value="DIPEPTIDYL PEPTIDASE FAMILY MEMBER 6"/>
    <property type="match status" value="1"/>
</dbReference>
<dbReference type="InterPro" id="IPR002470">
    <property type="entry name" value="Peptidase_S9A"/>
</dbReference>
<dbReference type="InterPro" id="IPR011659">
    <property type="entry name" value="WD40"/>
</dbReference>
<evidence type="ECO:0000256" key="3">
    <source>
        <dbReference type="ARBA" id="ARBA00022990"/>
    </source>
</evidence>
<dbReference type="PROSITE" id="PS00708">
    <property type="entry name" value="PRO_ENDOPEP_SER"/>
    <property type="match status" value="1"/>
</dbReference>
<dbReference type="RefSeq" id="WP_220210319.1">
    <property type="nucleotide sequence ID" value="NZ_BNJK01000002.1"/>
</dbReference>
<evidence type="ECO:0000313" key="8">
    <source>
        <dbReference type="EMBL" id="GHO99690.1"/>
    </source>
</evidence>
<dbReference type="Gene3D" id="3.40.50.1820">
    <property type="entry name" value="alpha/beta hydrolase"/>
    <property type="match status" value="1"/>
</dbReference>
<dbReference type="InterPro" id="IPR001375">
    <property type="entry name" value="Peptidase_S9_cat"/>
</dbReference>
<gene>
    <name evidence="8" type="ORF">KSF_097380</name>
</gene>
<dbReference type="PANTHER" id="PTHR42776">
    <property type="entry name" value="SERINE PEPTIDASE S9 FAMILY MEMBER"/>
    <property type="match status" value="1"/>
</dbReference>
<name>A0A8J3IZM5_9CHLR</name>
<dbReference type="InterPro" id="IPR002471">
    <property type="entry name" value="Pept_S9_AS"/>
</dbReference>
<dbReference type="Gene3D" id="2.120.10.30">
    <property type="entry name" value="TolB, C-terminal domain"/>
    <property type="match status" value="1"/>
</dbReference>
<dbReference type="Proteomes" id="UP000597444">
    <property type="component" value="Unassembled WGS sequence"/>
</dbReference>
<comment type="caution">
    <text evidence="8">The sequence shown here is derived from an EMBL/GenBank/DDBJ whole genome shotgun (WGS) entry which is preliminary data.</text>
</comment>
<dbReference type="PRINTS" id="PR00862">
    <property type="entry name" value="PROLIGOPTASE"/>
</dbReference>
<proteinExistence type="predicted"/>
<keyword evidence="3" id="KW-0007">Acetylation</keyword>
<comment type="function">
    <text evidence="6">This enzyme catalyzes the hydrolysis of the N-terminal peptide bond of an N-acetylated peptide to generate an N-acetylated amino acid and a peptide with a free N-terminus. It preferentially cleaves off Ac-Ala, Ac-Met and Ac-Ser. Also, involved in the degradation of oxidized and glycated proteins.</text>
</comment>
<organism evidence="8 9">
    <name type="scientific">Reticulibacter mediterranei</name>
    <dbReference type="NCBI Taxonomy" id="2778369"/>
    <lineage>
        <taxon>Bacteria</taxon>
        <taxon>Bacillati</taxon>
        <taxon>Chloroflexota</taxon>
        <taxon>Ktedonobacteria</taxon>
        <taxon>Ktedonobacterales</taxon>
        <taxon>Reticulibacteraceae</taxon>
        <taxon>Reticulibacter</taxon>
    </lineage>
</organism>
<dbReference type="SUPFAM" id="SSF82171">
    <property type="entry name" value="DPP6 N-terminal domain-like"/>
    <property type="match status" value="1"/>
</dbReference>
<dbReference type="SUPFAM" id="SSF53474">
    <property type="entry name" value="alpha/beta-Hydrolases"/>
    <property type="match status" value="1"/>
</dbReference>
<sequence>MPNHSIDILQYILVRRAHGPSWSSDASQLAFVADTSGLDQAWLLDMQIREQRQFTHFSERVGLVAWSPCDQQLIVTVDVGGNEHDQLSLVQFPSGEVRALTSLPGVIHHFGAWSPDGQSICYSSNQRHQAFFDVWIMDITTGETRCVLEQDASLMPVAWSPDGNMLLVTRLNTELDQDLLLVPLNGAPPRLLTFHEGEATYEYPTFAPDSQSLYVLTNYQREFMAPVRLDLSSATLPQTHTPLTLLADTAWDAEAGIAMSPDGKMLAWAINENGCSRLVFYDTESTQELPAPALPPGVVEGLQWSPQTDEVAFSFNSTRFNGNIWTASPAQAQQATGVPMEIEQSSLVEPELIHYPTFDGRQIPAYFYRPQQTNRANASGQLPVIIFVHGGPESQFRPLYAAPWMPPLQYYLHRGFAVLAPNVRGSRGYGKTYVHLDDVERRPDSVADLKAAVAWLVEHGKADPKRIGIMGRSYGGYMVLAAITSYPDLWAAAVDMVGIANFVSFLEKTGPWRRAWREAEYGSLAHHRNILEQISPIHAVDRITAPLMVLHGANDSRVPINEAEHIVAALRARHVPVHYLRFEDEGHFMLRHTTQTTAYPAIGDWFEQYMP</sequence>
<evidence type="ECO:0000256" key="4">
    <source>
        <dbReference type="ARBA" id="ARBA00032284"/>
    </source>
</evidence>
<dbReference type="GO" id="GO:0006508">
    <property type="term" value="P:proteolysis"/>
    <property type="evidence" value="ECO:0007669"/>
    <property type="project" value="InterPro"/>
</dbReference>
<dbReference type="GO" id="GO:0004252">
    <property type="term" value="F:serine-type endopeptidase activity"/>
    <property type="evidence" value="ECO:0007669"/>
    <property type="project" value="InterPro"/>
</dbReference>
<dbReference type="Pfam" id="PF07676">
    <property type="entry name" value="PD40"/>
    <property type="match status" value="1"/>
</dbReference>
<dbReference type="InterPro" id="IPR011042">
    <property type="entry name" value="6-blade_b-propeller_TolB-like"/>
</dbReference>
<keyword evidence="2" id="KW-0645">Protease</keyword>
<evidence type="ECO:0000256" key="2">
    <source>
        <dbReference type="ARBA" id="ARBA00022825"/>
    </source>
</evidence>
<evidence type="ECO:0000256" key="1">
    <source>
        <dbReference type="ARBA" id="ARBA00022801"/>
    </source>
</evidence>
<feature type="domain" description="Peptidase S9 prolyl oligopeptidase catalytic" evidence="7">
    <location>
        <begin position="409"/>
        <end position="610"/>
    </location>
</feature>